<dbReference type="InterPro" id="IPR036273">
    <property type="entry name" value="CRAL/TRIO_N_dom_sf"/>
</dbReference>
<dbReference type="SUPFAM" id="SSF46938">
    <property type="entry name" value="CRAL/TRIO N-terminal domain"/>
    <property type="match status" value="1"/>
</dbReference>
<feature type="region of interest" description="Disordered" evidence="5">
    <location>
        <begin position="1"/>
        <end position="33"/>
    </location>
</feature>
<accession>A0A8B7CC64</accession>
<dbReference type="PROSITE" id="PS50191">
    <property type="entry name" value="CRAL_TRIO"/>
    <property type="match status" value="1"/>
</dbReference>
<dbReference type="InterPro" id="IPR036865">
    <property type="entry name" value="CRAL-TRIO_dom_sf"/>
</dbReference>
<dbReference type="SMART" id="SM00516">
    <property type="entry name" value="SEC14"/>
    <property type="match status" value="1"/>
</dbReference>
<dbReference type="SUPFAM" id="SSF52087">
    <property type="entry name" value="CRAL/TRIO domain"/>
    <property type="match status" value="1"/>
</dbReference>
<evidence type="ECO:0000256" key="4">
    <source>
        <dbReference type="ARBA" id="ARBA00038020"/>
    </source>
</evidence>
<name>A0A8B7CC64_PHODC</name>
<sequence>MSSRGKNATRGAAVSEKQISNSNELEHQKRRTNSLNLPLETHWELPQVGKKKFSLSRMSFRSLQDSLIRISRSKTYRSRLQGVHDPKEEHVVQSFRQLLLSTSQLPEKYDDYHTLLRFLRMRGFDIKKAKDAFLNMLKWREDFAVDTIAKDFKFEEDEAVKKCYPHGYHGVDRYGRPLYIERIGSVDLNTLLRVTTVDRYIKNHISEQEKTLNLRYPACSLAARKYIASTTSILDVKGVGTNNFSKPARELFTEIQKIDSNYYPETLHRLYIVNAGSGFRVLWKVISAFLEARTMSKIQVLGNKYQSKLLEAVDPSNLPDFLGGNCTCSGHGGCLLKDKGPWTDPELYNILQEFFSKGGKFVDYEESDSQIDVDGFQQDMQTSDVAEHMAQKILELEDCLADTKRILQTLLSKQQELAEHIEQLKKLTSIEACLSEKST</sequence>
<dbReference type="RefSeq" id="XP_008796143.1">
    <property type="nucleotide sequence ID" value="XM_008797921.4"/>
</dbReference>
<dbReference type="InterPro" id="IPR001251">
    <property type="entry name" value="CRAL-TRIO_dom"/>
</dbReference>
<evidence type="ECO:0000256" key="3">
    <source>
        <dbReference type="ARBA" id="ARBA00023034"/>
    </source>
</evidence>
<evidence type="ECO:0000313" key="8">
    <source>
        <dbReference type="RefSeq" id="XP_008796143.1"/>
    </source>
</evidence>
<reference evidence="8" key="2">
    <citation type="submission" date="2025-08" db="UniProtKB">
        <authorList>
            <consortium name="RefSeq"/>
        </authorList>
    </citation>
    <scope>IDENTIFICATION</scope>
    <source>
        <tissue evidence="8">Young leaves</tissue>
    </source>
</reference>
<dbReference type="InterPro" id="IPR011074">
    <property type="entry name" value="CRAL/TRIO_N_dom"/>
</dbReference>
<evidence type="ECO:0000313" key="7">
    <source>
        <dbReference type="Proteomes" id="UP000228380"/>
    </source>
</evidence>
<evidence type="ECO:0000256" key="2">
    <source>
        <dbReference type="ARBA" id="ARBA00004395"/>
    </source>
</evidence>
<comment type="similarity">
    <text evidence="4">Belongs to the SFH family.</text>
</comment>
<dbReference type="Gene3D" id="3.40.525.10">
    <property type="entry name" value="CRAL-TRIO lipid binding domain"/>
    <property type="match status" value="1"/>
</dbReference>
<evidence type="ECO:0000256" key="5">
    <source>
        <dbReference type="SAM" id="MobiDB-lite"/>
    </source>
</evidence>
<organism evidence="7 8">
    <name type="scientific">Phoenix dactylifera</name>
    <name type="common">Date palm</name>
    <dbReference type="NCBI Taxonomy" id="42345"/>
    <lineage>
        <taxon>Eukaryota</taxon>
        <taxon>Viridiplantae</taxon>
        <taxon>Streptophyta</taxon>
        <taxon>Embryophyta</taxon>
        <taxon>Tracheophyta</taxon>
        <taxon>Spermatophyta</taxon>
        <taxon>Magnoliopsida</taxon>
        <taxon>Liliopsida</taxon>
        <taxon>Arecaceae</taxon>
        <taxon>Coryphoideae</taxon>
        <taxon>Phoeniceae</taxon>
        <taxon>Phoenix</taxon>
    </lineage>
</organism>
<keyword evidence="7" id="KW-1185">Reference proteome</keyword>
<evidence type="ECO:0000259" key="6">
    <source>
        <dbReference type="PROSITE" id="PS50191"/>
    </source>
</evidence>
<evidence type="ECO:0000256" key="1">
    <source>
        <dbReference type="ARBA" id="ARBA00004202"/>
    </source>
</evidence>
<dbReference type="GO" id="GO:0000139">
    <property type="term" value="C:Golgi membrane"/>
    <property type="evidence" value="ECO:0007669"/>
    <property type="project" value="UniProtKB-SubCell"/>
</dbReference>
<gene>
    <name evidence="8" type="primary">LOC103711677</name>
</gene>
<proteinExistence type="inferred from homology"/>
<dbReference type="KEGG" id="pda:103711677"/>
<dbReference type="OrthoDB" id="1434354at2759"/>
<reference evidence="7" key="1">
    <citation type="journal article" date="2019" name="Nat. Commun.">
        <title>Genome-wide association mapping of date palm fruit traits.</title>
        <authorList>
            <person name="Hazzouri K.M."/>
            <person name="Gros-Balthazard M."/>
            <person name="Flowers J.M."/>
            <person name="Copetti D."/>
            <person name="Lemansour A."/>
            <person name="Lebrun M."/>
            <person name="Masmoudi K."/>
            <person name="Ferrand S."/>
            <person name="Dhar M.I."/>
            <person name="Fresquez Z.A."/>
            <person name="Rosas U."/>
            <person name="Zhang J."/>
            <person name="Talag J."/>
            <person name="Lee S."/>
            <person name="Kudrna D."/>
            <person name="Powell R.F."/>
            <person name="Leitch I.J."/>
            <person name="Krueger R.R."/>
            <person name="Wing R.A."/>
            <person name="Amiri K.M.A."/>
            <person name="Purugganan M.D."/>
        </authorList>
    </citation>
    <scope>NUCLEOTIDE SEQUENCE [LARGE SCALE GENOMIC DNA]</scope>
    <source>
        <strain evidence="7">cv. Khalas</strain>
    </source>
</reference>
<dbReference type="GO" id="GO:0005886">
    <property type="term" value="C:plasma membrane"/>
    <property type="evidence" value="ECO:0007669"/>
    <property type="project" value="UniProtKB-SubCell"/>
</dbReference>
<dbReference type="Pfam" id="PF00650">
    <property type="entry name" value="CRAL_TRIO"/>
    <property type="match status" value="1"/>
</dbReference>
<dbReference type="InterPro" id="IPR051026">
    <property type="entry name" value="PI/PC_transfer"/>
</dbReference>
<dbReference type="Proteomes" id="UP000228380">
    <property type="component" value="Chromosome 5"/>
</dbReference>
<dbReference type="PANTHER" id="PTHR45657">
    <property type="entry name" value="CRAL-TRIO DOMAIN-CONTAINING PROTEIN YKL091C-RELATED"/>
    <property type="match status" value="1"/>
</dbReference>
<dbReference type="SMART" id="SM01100">
    <property type="entry name" value="CRAL_TRIO_N"/>
    <property type="match status" value="1"/>
</dbReference>
<dbReference type="CDD" id="cd00170">
    <property type="entry name" value="SEC14"/>
    <property type="match status" value="1"/>
</dbReference>
<keyword evidence="3" id="KW-0333">Golgi apparatus</keyword>
<protein>
    <submittedName>
        <fullName evidence="8">Phosphatidylinositol/phosphatidylcholine transfer protein SFH11</fullName>
    </submittedName>
</protein>
<feature type="domain" description="CRAL-TRIO" evidence="6">
    <location>
        <begin position="156"/>
        <end position="330"/>
    </location>
</feature>
<dbReference type="GeneID" id="103711677"/>
<comment type="subcellular location">
    <subcellularLocation>
        <location evidence="1">Cell membrane</location>
        <topology evidence="1">Peripheral membrane protein</topology>
    </subcellularLocation>
    <subcellularLocation>
        <location evidence="2">Golgi apparatus membrane</location>
        <topology evidence="2">Peripheral membrane protein</topology>
    </subcellularLocation>
</comment>
<dbReference type="Gene3D" id="1.10.8.20">
    <property type="entry name" value="N-terminal domain of phosphatidylinositol transfer protein sec14p"/>
    <property type="match status" value="1"/>
</dbReference>
<dbReference type="AlphaFoldDB" id="A0A8B7CC64"/>
<dbReference type="PANTHER" id="PTHR45657:SF50">
    <property type="entry name" value="PHOSPHATIDYLINOSITOL_PHOSPHATIDYLCHOLINE TRANSFER PROTEIN SFH11"/>
    <property type="match status" value="1"/>
</dbReference>